<dbReference type="PANTHER" id="PTHR43335">
    <property type="entry name" value="ABC TRANSPORTER, ATP-BINDING PROTEIN"/>
    <property type="match status" value="1"/>
</dbReference>
<proteinExistence type="inferred from homology"/>
<comment type="similarity">
    <text evidence="1">Belongs to the ABC transporter superfamily.</text>
</comment>
<evidence type="ECO:0000256" key="4">
    <source>
        <dbReference type="ARBA" id="ARBA00022840"/>
    </source>
</evidence>
<keyword evidence="3" id="KW-0547">Nucleotide-binding</keyword>
<accession>A0A1I4RF40</accession>
<keyword evidence="7" id="KW-1185">Reference proteome</keyword>
<dbReference type="PROSITE" id="PS50893">
    <property type="entry name" value="ABC_TRANSPORTER_2"/>
    <property type="match status" value="1"/>
</dbReference>
<dbReference type="AlphaFoldDB" id="A0A1I4RF40"/>
<dbReference type="STRING" id="487685.SAMN04488696_1524"/>
<dbReference type="InterPro" id="IPR027417">
    <property type="entry name" value="P-loop_NTPase"/>
</dbReference>
<dbReference type="OrthoDB" id="87732at2157"/>
<evidence type="ECO:0000256" key="1">
    <source>
        <dbReference type="ARBA" id="ARBA00005417"/>
    </source>
</evidence>
<keyword evidence="4 6" id="KW-0067">ATP-binding</keyword>
<protein>
    <submittedName>
        <fullName evidence="6">ABC-2 type transport system ATP-binding protein</fullName>
    </submittedName>
</protein>
<dbReference type="InterPro" id="IPR003593">
    <property type="entry name" value="AAA+_ATPase"/>
</dbReference>
<gene>
    <name evidence="6" type="ORF">SAMN04488696_1524</name>
</gene>
<dbReference type="PANTHER" id="PTHR43335:SF4">
    <property type="entry name" value="ABC TRANSPORTER, ATP-BINDING PROTEIN"/>
    <property type="match status" value="1"/>
</dbReference>
<dbReference type="GO" id="GO:0016887">
    <property type="term" value="F:ATP hydrolysis activity"/>
    <property type="evidence" value="ECO:0007669"/>
    <property type="project" value="InterPro"/>
</dbReference>
<keyword evidence="2" id="KW-0813">Transport</keyword>
<reference evidence="7" key="1">
    <citation type="submission" date="2016-10" db="EMBL/GenBank/DDBJ databases">
        <authorList>
            <person name="Varghese N."/>
            <person name="Submissions S."/>
        </authorList>
    </citation>
    <scope>NUCLEOTIDE SEQUENCE [LARGE SCALE GENOMIC DNA]</scope>
    <source>
        <strain evidence="7">Mob M</strain>
    </source>
</reference>
<dbReference type="Gene3D" id="3.40.50.300">
    <property type="entry name" value="P-loop containing nucleotide triphosphate hydrolases"/>
    <property type="match status" value="1"/>
</dbReference>
<organism evidence="6 7">
    <name type="scientific">Methanolobus profundi</name>
    <dbReference type="NCBI Taxonomy" id="487685"/>
    <lineage>
        <taxon>Archaea</taxon>
        <taxon>Methanobacteriati</taxon>
        <taxon>Methanobacteriota</taxon>
        <taxon>Stenosarchaea group</taxon>
        <taxon>Methanomicrobia</taxon>
        <taxon>Methanosarcinales</taxon>
        <taxon>Methanosarcinaceae</taxon>
        <taxon>Methanolobus</taxon>
    </lineage>
</organism>
<evidence type="ECO:0000256" key="3">
    <source>
        <dbReference type="ARBA" id="ARBA00022741"/>
    </source>
</evidence>
<dbReference type="RefSeq" id="WP_091935524.1">
    <property type="nucleotide sequence ID" value="NZ_FOUJ01000002.1"/>
</dbReference>
<evidence type="ECO:0000313" key="6">
    <source>
        <dbReference type="EMBL" id="SFM50533.1"/>
    </source>
</evidence>
<dbReference type="EMBL" id="FOUJ01000002">
    <property type="protein sequence ID" value="SFM50533.1"/>
    <property type="molecule type" value="Genomic_DNA"/>
</dbReference>
<dbReference type="InterPro" id="IPR017871">
    <property type="entry name" value="ABC_transporter-like_CS"/>
</dbReference>
<dbReference type="Pfam" id="PF00005">
    <property type="entry name" value="ABC_tran"/>
    <property type="match status" value="1"/>
</dbReference>
<feature type="domain" description="ABC transporter" evidence="5">
    <location>
        <begin position="5"/>
        <end position="235"/>
    </location>
</feature>
<name>A0A1I4RF40_9EURY</name>
<dbReference type="SMART" id="SM00382">
    <property type="entry name" value="AAA"/>
    <property type="match status" value="1"/>
</dbReference>
<dbReference type="SUPFAM" id="SSF52540">
    <property type="entry name" value="P-loop containing nucleoside triphosphate hydrolases"/>
    <property type="match status" value="1"/>
</dbReference>
<dbReference type="Proteomes" id="UP000198535">
    <property type="component" value="Unassembled WGS sequence"/>
</dbReference>
<evidence type="ECO:0000256" key="2">
    <source>
        <dbReference type="ARBA" id="ARBA00022448"/>
    </source>
</evidence>
<dbReference type="InterPro" id="IPR003439">
    <property type="entry name" value="ABC_transporter-like_ATP-bd"/>
</dbReference>
<dbReference type="GO" id="GO:0005524">
    <property type="term" value="F:ATP binding"/>
    <property type="evidence" value="ECO:0007669"/>
    <property type="project" value="UniProtKB-KW"/>
</dbReference>
<evidence type="ECO:0000259" key="5">
    <source>
        <dbReference type="PROSITE" id="PS50893"/>
    </source>
</evidence>
<sequence>MAAAISIKGLYKKYGPRYVLDNLSFDVEKGSIYGFLGQNGAGKTTTIKILSGLSIPDEGQIIIDNMDLSAEADNIKNILGLVPQDSEFYDERTALSQMNYFASLKGLSKSEAQEVSNLLLERVGLQSEMTKKVGSFSHGMKKRLSIAQALLNDPKILILDEPTNGLDPVGVRQVKQIIQECNENGITILVSSHNLLEVQEICTHIGILKNGKLITEGTIEEIRRLESNGVITVGIYNISPEIVDLVENMDYVVKTKIKENNILEIYVNSEVDVKPELNKLIVENGGQVFKLIENSLSLEDAYLNATGMKE</sequence>
<dbReference type="PROSITE" id="PS00211">
    <property type="entry name" value="ABC_TRANSPORTER_1"/>
    <property type="match status" value="1"/>
</dbReference>
<evidence type="ECO:0000313" key="7">
    <source>
        <dbReference type="Proteomes" id="UP000198535"/>
    </source>
</evidence>